<dbReference type="OrthoDB" id="5859109at2759"/>
<evidence type="ECO:0000259" key="1">
    <source>
        <dbReference type="Pfam" id="PF05585"/>
    </source>
</evidence>
<keyword evidence="3" id="KW-1185">Reference proteome</keyword>
<dbReference type="EMBL" id="UZAF01016755">
    <property type="protein sequence ID" value="VDO33445.1"/>
    <property type="molecule type" value="Genomic_DNA"/>
</dbReference>
<accession>A0A0N4WBW6</accession>
<proteinExistence type="predicted"/>
<dbReference type="WBParaSite" id="HPLM_0000796201-mRNA-1">
    <property type="protein sequence ID" value="HPLM_0000796201-mRNA-1"/>
    <property type="gene ID" value="HPLM_0000796201"/>
</dbReference>
<reference evidence="4" key="1">
    <citation type="submission" date="2017-02" db="UniProtKB">
        <authorList>
            <consortium name="WormBaseParasite"/>
        </authorList>
    </citation>
    <scope>IDENTIFICATION</scope>
</reference>
<organism evidence="4">
    <name type="scientific">Haemonchus placei</name>
    <name type="common">Barber's pole worm</name>
    <dbReference type="NCBI Taxonomy" id="6290"/>
    <lineage>
        <taxon>Eukaryota</taxon>
        <taxon>Metazoa</taxon>
        <taxon>Ecdysozoa</taxon>
        <taxon>Nematoda</taxon>
        <taxon>Chromadorea</taxon>
        <taxon>Rhabditida</taxon>
        <taxon>Rhabditina</taxon>
        <taxon>Rhabditomorpha</taxon>
        <taxon>Strongyloidea</taxon>
        <taxon>Trichostrongylidae</taxon>
        <taxon>Haemonchus</taxon>
    </lineage>
</organism>
<feature type="domain" description="DUF1758" evidence="1">
    <location>
        <begin position="15"/>
        <end position="174"/>
    </location>
</feature>
<dbReference type="AlphaFoldDB" id="A0A0N4WBW6"/>
<dbReference type="Pfam" id="PF05585">
    <property type="entry name" value="DUF1758"/>
    <property type="match status" value="1"/>
</dbReference>
<name>A0A0N4WBW6_HAEPC</name>
<sequence length="327" mass="37288">MIVPVYLQSLDDKGKTFASALQDSASNQSFITTSLARRINLDIYSESSIVVNTFGGRAEKRKSKRIITCLYNTEGDGVEVELLTSDQITPPLQVGLIPHQDEVFVREHLLNDEAQRTLHGVSGTAVPEILLGMNYFNTIMKLHKPVDQFPSELFLTPTMFGPILSGVAHDDHEQADNDIGRRGMQTCTAFNFSQNEMDISELWNLVAEEFYSTVEIKDNKIFLRFPWKSNKNRFASISTKYGIEQQPILDKEFQKQLNDNLYVDNVLTDDFIQSLINKYRKSKELFNNMSMNLRQFVSNDDICNKSIKPEDLSTSKSVKILGIPWNR</sequence>
<reference evidence="2 3" key="2">
    <citation type="submission" date="2018-11" db="EMBL/GenBank/DDBJ databases">
        <authorList>
            <consortium name="Pathogen Informatics"/>
        </authorList>
    </citation>
    <scope>NUCLEOTIDE SEQUENCE [LARGE SCALE GENOMIC DNA]</scope>
    <source>
        <strain evidence="2 3">MHpl1</strain>
    </source>
</reference>
<dbReference type="InterPro" id="IPR008737">
    <property type="entry name" value="DUF1758"/>
</dbReference>
<evidence type="ECO:0000313" key="3">
    <source>
        <dbReference type="Proteomes" id="UP000268014"/>
    </source>
</evidence>
<protein>
    <submittedName>
        <fullName evidence="4">DUF1758 domain-containing protein</fullName>
    </submittedName>
</protein>
<gene>
    <name evidence="2" type="ORF">HPLM_LOCUS7954</name>
</gene>
<dbReference type="Proteomes" id="UP000268014">
    <property type="component" value="Unassembled WGS sequence"/>
</dbReference>
<evidence type="ECO:0000313" key="2">
    <source>
        <dbReference type="EMBL" id="VDO33445.1"/>
    </source>
</evidence>
<evidence type="ECO:0000313" key="4">
    <source>
        <dbReference type="WBParaSite" id="HPLM_0000796201-mRNA-1"/>
    </source>
</evidence>